<dbReference type="Gene3D" id="3.90.1200.10">
    <property type="match status" value="1"/>
</dbReference>
<dbReference type="InterPro" id="IPR051678">
    <property type="entry name" value="AGP_Transferase"/>
</dbReference>
<dbReference type="Proteomes" id="UP001165143">
    <property type="component" value="Unassembled WGS sequence"/>
</dbReference>
<dbReference type="OrthoDB" id="5490445at2"/>
<dbReference type="Gene3D" id="3.30.200.20">
    <property type="entry name" value="Phosphorylase Kinase, domain 1"/>
    <property type="match status" value="1"/>
</dbReference>
<evidence type="ECO:0000313" key="3">
    <source>
        <dbReference type="Proteomes" id="UP001165143"/>
    </source>
</evidence>
<dbReference type="SUPFAM" id="SSF56112">
    <property type="entry name" value="Protein kinase-like (PK-like)"/>
    <property type="match status" value="1"/>
</dbReference>
<organism evidence="2 3">
    <name type="scientific">Kitasatospora phosalacinea</name>
    <dbReference type="NCBI Taxonomy" id="2065"/>
    <lineage>
        <taxon>Bacteria</taxon>
        <taxon>Bacillati</taxon>
        <taxon>Actinomycetota</taxon>
        <taxon>Actinomycetes</taxon>
        <taxon>Kitasatosporales</taxon>
        <taxon>Streptomycetaceae</taxon>
        <taxon>Kitasatospora</taxon>
    </lineage>
</organism>
<evidence type="ECO:0000313" key="2">
    <source>
        <dbReference type="EMBL" id="GLW54986.1"/>
    </source>
</evidence>
<accession>A0A9W6UM17</accession>
<name>A0A9W6UM17_9ACTN</name>
<dbReference type="EMBL" id="BSRX01000015">
    <property type="protein sequence ID" value="GLW54986.1"/>
    <property type="molecule type" value="Genomic_DNA"/>
</dbReference>
<sequence>MERVDAVLDGARVVSGTSMSGGLYNAARLLELSDGRRLVLKCAPPPGTPGLAHERGLLGTERLFHSLAAGAGLSVPQVLHHDPDGDADTREWLLLSYVEGTTWDSLREQLPEADRAGLRRTLGAWAAGVARATGERYGYPQPEPGLSADSWPAAFAAMFGALLADADRYGVELPAPVEVLRALPERFAAALAEVRRPALVHFDAWEGNLLLTPGADGGWELTGVIDGERAFFGDPLAELVGLDPLGAAELDEDFVAGYRSVDPAFAVDDAGRARLALYRTYLALIMRTEAVPRAYTGDFADWVRTWSAGRVTEQLAVLAELSPLGR</sequence>
<feature type="domain" description="Aminoglycoside phosphotransferase" evidence="1">
    <location>
        <begin position="19"/>
        <end position="258"/>
    </location>
</feature>
<dbReference type="InterPro" id="IPR002575">
    <property type="entry name" value="Aminoglycoside_PTrfase"/>
</dbReference>
<dbReference type="PANTHER" id="PTHR21310:SF59">
    <property type="entry name" value="AMINOGLYCOSIDE PHOSPHOTRANSFERASE DOMAIN-CONTAINING PROTEIN"/>
    <property type="match status" value="1"/>
</dbReference>
<dbReference type="Pfam" id="PF01636">
    <property type="entry name" value="APH"/>
    <property type="match status" value="1"/>
</dbReference>
<dbReference type="AlphaFoldDB" id="A0A9W6UM17"/>
<proteinExistence type="predicted"/>
<dbReference type="PANTHER" id="PTHR21310">
    <property type="entry name" value="AMINOGLYCOSIDE PHOSPHOTRANSFERASE-RELATED-RELATED"/>
    <property type="match status" value="1"/>
</dbReference>
<protein>
    <submittedName>
        <fullName evidence="2">Phosphotransferase</fullName>
    </submittedName>
</protein>
<evidence type="ECO:0000259" key="1">
    <source>
        <dbReference type="Pfam" id="PF01636"/>
    </source>
</evidence>
<dbReference type="RefSeq" id="WP_033253847.1">
    <property type="nucleotide sequence ID" value="NZ_BSRX01000015.1"/>
</dbReference>
<dbReference type="InterPro" id="IPR011009">
    <property type="entry name" value="Kinase-like_dom_sf"/>
</dbReference>
<gene>
    <name evidence="2" type="ORF">Kpho01_29970</name>
</gene>
<reference evidence="2" key="1">
    <citation type="submission" date="2023-02" db="EMBL/GenBank/DDBJ databases">
        <title>Kitasatospora phosalacinea NBRC 14362.</title>
        <authorList>
            <person name="Ichikawa N."/>
            <person name="Sato H."/>
            <person name="Tonouchi N."/>
        </authorList>
    </citation>
    <scope>NUCLEOTIDE SEQUENCE</scope>
    <source>
        <strain evidence="2">NBRC 14362</strain>
    </source>
</reference>
<comment type="caution">
    <text evidence="2">The sequence shown here is derived from an EMBL/GenBank/DDBJ whole genome shotgun (WGS) entry which is preliminary data.</text>
</comment>